<dbReference type="EMBL" id="HBHZ01000945">
    <property type="protein sequence ID" value="CAE0187687.1"/>
    <property type="molecule type" value="Transcribed_RNA"/>
</dbReference>
<evidence type="ECO:0000313" key="5">
    <source>
        <dbReference type="Proteomes" id="UP001472866"/>
    </source>
</evidence>
<dbReference type="AlphaFoldDB" id="A0A7S3C6V2"/>
<reference evidence="3" key="1">
    <citation type="submission" date="2021-01" db="EMBL/GenBank/DDBJ databases">
        <authorList>
            <person name="Corre E."/>
            <person name="Pelletier E."/>
            <person name="Niang G."/>
            <person name="Scheremetjew M."/>
            <person name="Finn R."/>
            <person name="Kale V."/>
            <person name="Holt S."/>
            <person name="Cochrane G."/>
            <person name="Meng A."/>
            <person name="Brown T."/>
            <person name="Cohen L."/>
        </authorList>
    </citation>
    <scope>NUCLEOTIDE SEQUENCE</scope>
    <source>
        <strain evidence="3">RCC1871</strain>
    </source>
</reference>
<sequence length="337" mass="35869">MQGMKGLTTMMAMARRGGAATLKGCWTLSAAPFASALAFSVVKVPRRFLRSSSKSVIPKVKACENLGTYDLVCGQEAKLWVGRDHGVARIELDRMQSRNALGHNMLTDLEHCVVKASELTIDHTIRCVVVHSCTESVFCAGADLKERRAMGEDEVVAFVKRLRASFLALQRLPVPTIAAVGGVALGGGFELALSCDLRVGSDGCVLGLPETRLAIIPGAGGTQRLPHLIGVPKAKDLIYTGRTLKAYEAYEFGCLDRYVVQGGALEEALSLANTIAGGGPVALQAAKEAVDGGFAAATWEGKMAVEEECYARVVPTEDRLEALAAFSEKRKPNFKGA</sequence>
<evidence type="ECO:0000313" key="4">
    <source>
        <dbReference type="EMBL" id="WZN64931.1"/>
    </source>
</evidence>
<dbReference type="Proteomes" id="UP001472866">
    <property type="component" value="Chromosome 10"/>
</dbReference>
<keyword evidence="5" id="KW-1185">Reference proteome</keyword>
<proteinExistence type="inferred from homology"/>
<organism evidence="3">
    <name type="scientific">Chloropicon roscoffensis</name>
    <dbReference type="NCBI Taxonomy" id="1461544"/>
    <lineage>
        <taxon>Eukaryota</taxon>
        <taxon>Viridiplantae</taxon>
        <taxon>Chlorophyta</taxon>
        <taxon>Chloropicophyceae</taxon>
        <taxon>Chloropicales</taxon>
        <taxon>Chloropicaceae</taxon>
        <taxon>Chloropicon</taxon>
    </lineage>
</organism>
<dbReference type="GO" id="GO:0016836">
    <property type="term" value="F:hydro-lyase activity"/>
    <property type="evidence" value="ECO:0007669"/>
    <property type="project" value="UniProtKB-ARBA"/>
</dbReference>
<evidence type="ECO:0000256" key="2">
    <source>
        <dbReference type="ARBA" id="ARBA00023239"/>
    </source>
</evidence>
<dbReference type="FunFam" id="1.10.12.10:FF:000001">
    <property type="entry name" value="Probable enoyl-CoA hydratase, mitochondrial"/>
    <property type="match status" value="1"/>
</dbReference>
<dbReference type="Pfam" id="PF00378">
    <property type="entry name" value="ECH_1"/>
    <property type="match status" value="1"/>
</dbReference>
<keyword evidence="2" id="KW-0456">Lyase</keyword>
<dbReference type="InterPro" id="IPR014748">
    <property type="entry name" value="Enoyl-CoA_hydra_C"/>
</dbReference>
<dbReference type="InterPro" id="IPR029045">
    <property type="entry name" value="ClpP/crotonase-like_dom_sf"/>
</dbReference>
<dbReference type="GO" id="GO:0005739">
    <property type="term" value="C:mitochondrion"/>
    <property type="evidence" value="ECO:0007669"/>
    <property type="project" value="TreeGrafter"/>
</dbReference>
<protein>
    <submittedName>
        <fullName evidence="4">Methylglutaconyl-CoA hydratase</fullName>
    </submittedName>
</protein>
<reference evidence="4 5" key="2">
    <citation type="submission" date="2024-03" db="EMBL/GenBank/DDBJ databases">
        <title>Complete genome sequence of the green alga Chloropicon roscoffensis RCC1871.</title>
        <authorList>
            <person name="Lemieux C."/>
            <person name="Pombert J.-F."/>
            <person name="Otis C."/>
            <person name="Turmel M."/>
        </authorList>
    </citation>
    <scope>NUCLEOTIDE SEQUENCE [LARGE SCALE GENOMIC DNA]</scope>
    <source>
        <strain evidence="4 5">RCC1871</strain>
    </source>
</reference>
<comment type="similarity">
    <text evidence="1">Belongs to the enoyl-CoA hydratase/isomerase family.</text>
</comment>
<gene>
    <name evidence="3" type="ORF">CROS1456_LOCUS753</name>
    <name evidence="4" type="ORF">HKI87_10g64880</name>
</gene>
<evidence type="ECO:0000313" key="3">
    <source>
        <dbReference type="EMBL" id="CAE0187687.1"/>
    </source>
</evidence>
<dbReference type="GO" id="GO:0006635">
    <property type="term" value="P:fatty acid beta-oxidation"/>
    <property type="evidence" value="ECO:0007669"/>
    <property type="project" value="TreeGrafter"/>
</dbReference>
<dbReference type="Gene3D" id="3.90.226.10">
    <property type="entry name" value="2-enoyl-CoA Hydratase, Chain A, domain 1"/>
    <property type="match status" value="1"/>
</dbReference>
<name>A0A7S3C6V2_9CHLO</name>
<accession>A0A7S3C6V2</accession>
<dbReference type="EMBL" id="CP151510">
    <property type="protein sequence ID" value="WZN64931.1"/>
    <property type="molecule type" value="Genomic_DNA"/>
</dbReference>
<dbReference type="Gene3D" id="1.10.12.10">
    <property type="entry name" value="Lyase 2-enoyl-coa Hydratase, Chain A, domain 2"/>
    <property type="match status" value="1"/>
</dbReference>
<dbReference type="InterPro" id="IPR001753">
    <property type="entry name" value="Enoyl-CoA_hydra/iso"/>
</dbReference>
<dbReference type="PANTHER" id="PTHR11941:SF171">
    <property type="entry name" value="SD19268P"/>
    <property type="match status" value="1"/>
</dbReference>
<dbReference type="PANTHER" id="PTHR11941">
    <property type="entry name" value="ENOYL-COA HYDRATASE-RELATED"/>
    <property type="match status" value="1"/>
</dbReference>
<dbReference type="FunFam" id="3.90.226.10:FF:000009">
    <property type="entry name" value="Carnitinyl-CoA dehydratase"/>
    <property type="match status" value="1"/>
</dbReference>
<evidence type="ECO:0000256" key="1">
    <source>
        <dbReference type="ARBA" id="ARBA00005254"/>
    </source>
</evidence>
<dbReference type="SUPFAM" id="SSF52096">
    <property type="entry name" value="ClpP/crotonase"/>
    <property type="match status" value="1"/>
</dbReference>
<dbReference type="CDD" id="cd06558">
    <property type="entry name" value="crotonase-like"/>
    <property type="match status" value="1"/>
</dbReference>